<dbReference type="EMBL" id="ARYL01000003">
    <property type="protein sequence ID" value="KDA03836.1"/>
    <property type="molecule type" value="Genomic_DNA"/>
</dbReference>
<organism evidence="6 7">
    <name type="scientific">Hyphomonas oceanitis SCH89</name>
    <dbReference type="NCBI Taxonomy" id="1280953"/>
    <lineage>
        <taxon>Bacteria</taxon>
        <taxon>Pseudomonadati</taxon>
        <taxon>Pseudomonadota</taxon>
        <taxon>Alphaproteobacteria</taxon>
        <taxon>Hyphomonadales</taxon>
        <taxon>Hyphomonadaceae</taxon>
        <taxon>Hyphomonas</taxon>
    </lineage>
</organism>
<reference evidence="6 7" key="1">
    <citation type="journal article" date="2014" name="Antonie Van Leeuwenhoek">
        <title>Hyphomonas beringensis sp. nov. and Hyphomonas chukchiensis sp. nov., isolated from surface seawater of the Bering Sea and Chukchi Sea.</title>
        <authorList>
            <person name="Li C."/>
            <person name="Lai Q."/>
            <person name="Li G."/>
            <person name="Dong C."/>
            <person name="Wang J."/>
            <person name="Liao Y."/>
            <person name="Shao Z."/>
        </authorList>
    </citation>
    <scope>NUCLEOTIDE SEQUENCE [LARGE SCALE GENOMIC DNA]</scope>
    <source>
        <strain evidence="6 7">SCH89</strain>
    </source>
</reference>
<dbReference type="STRING" id="1280953.HOC_03133"/>
<evidence type="ECO:0000256" key="3">
    <source>
        <dbReference type="ARBA" id="ARBA00022691"/>
    </source>
</evidence>
<dbReference type="PATRIC" id="fig|1280953.3.peg.633"/>
<dbReference type="NCBIfam" id="NF001140">
    <property type="entry name" value="PRK00147.1"/>
    <property type="match status" value="1"/>
</dbReference>
<dbReference type="InterPro" id="IPR003699">
    <property type="entry name" value="QueA"/>
</dbReference>
<dbReference type="Gene3D" id="3.40.1780.10">
    <property type="entry name" value="QueA-like"/>
    <property type="match status" value="1"/>
</dbReference>
<protein>
    <recommendedName>
        <fullName evidence="5">S-adenosylmethionine:tRNA ribosyltransferase-isomerase</fullName>
        <ecNumber evidence="5">2.4.99.17</ecNumber>
    </recommendedName>
    <alternativeName>
        <fullName evidence="5">Queuosine biosynthesis protein QueA</fullName>
    </alternativeName>
</protein>
<dbReference type="NCBIfam" id="TIGR00113">
    <property type="entry name" value="queA"/>
    <property type="match status" value="1"/>
</dbReference>
<evidence type="ECO:0000313" key="7">
    <source>
        <dbReference type="Proteomes" id="UP000024942"/>
    </source>
</evidence>
<keyword evidence="2 5" id="KW-0808">Transferase</keyword>
<keyword evidence="4 5" id="KW-0671">Queuosine biosynthesis</keyword>
<dbReference type="Proteomes" id="UP000024942">
    <property type="component" value="Unassembled WGS sequence"/>
</dbReference>
<keyword evidence="7" id="KW-1185">Reference proteome</keyword>
<dbReference type="InterPro" id="IPR042118">
    <property type="entry name" value="QueA_dom1"/>
</dbReference>
<dbReference type="GO" id="GO:0005737">
    <property type="term" value="C:cytoplasm"/>
    <property type="evidence" value="ECO:0007669"/>
    <property type="project" value="UniProtKB-SubCell"/>
</dbReference>
<evidence type="ECO:0000256" key="2">
    <source>
        <dbReference type="ARBA" id="ARBA00022679"/>
    </source>
</evidence>
<dbReference type="PANTHER" id="PTHR30307:SF0">
    <property type="entry name" value="S-ADENOSYLMETHIONINE:TRNA RIBOSYLTRANSFERASE-ISOMERASE"/>
    <property type="match status" value="1"/>
</dbReference>
<dbReference type="InterPro" id="IPR036100">
    <property type="entry name" value="QueA_sf"/>
</dbReference>
<gene>
    <name evidence="5" type="primary">queA</name>
    <name evidence="6" type="ORF">HOC_03133</name>
</gene>
<keyword evidence="1 5" id="KW-0963">Cytoplasm</keyword>
<keyword evidence="3 5" id="KW-0949">S-adenosyl-L-methionine</keyword>
<dbReference type="AlphaFoldDB" id="A0A059GAK1"/>
<evidence type="ECO:0000256" key="4">
    <source>
        <dbReference type="ARBA" id="ARBA00022785"/>
    </source>
</evidence>
<dbReference type="HAMAP" id="MF_00113">
    <property type="entry name" value="QueA"/>
    <property type="match status" value="1"/>
</dbReference>
<dbReference type="SUPFAM" id="SSF111337">
    <property type="entry name" value="QueA-like"/>
    <property type="match status" value="1"/>
</dbReference>
<evidence type="ECO:0000313" key="6">
    <source>
        <dbReference type="EMBL" id="KDA03836.1"/>
    </source>
</evidence>
<comment type="subunit">
    <text evidence="5">Monomer.</text>
</comment>
<dbReference type="InterPro" id="IPR042119">
    <property type="entry name" value="QueA_dom2"/>
</dbReference>
<comment type="pathway">
    <text evidence="5">tRNA modification; tRNA-queuosine biosynthesis.</text>
</comment>
<comment type="similarity">
    <text evidence="5">Belongs to the QueA family.</text>
</comment>
<proteinExistence type="inferred from homology"/>
<accession>A0A059GAK1</accession>
<dbReference type="GO" id="GO:0051075">
    <property type="term" value="F:S-adenosylmethionine:tRNA ribosyltransferase-isomerase activity"/>
    <property type="evidence" value="ECO:0007669"/>
    <property type="project" value="UniProtKB-EC"/>
</dbReference>
<dbReference type="UniPathway" id="UPA00392"/>
<evidence type="ECO:0000256" key="5">
    <source>
        <dbReference type="HAMAP-Rule" id="MF_00113"/>
    </source>
</evidence>
<comment type="subcellular location">
    <subcellularLocation>
        <location evidence="5">Cytoplasm</location>
    </subcellularLocation>
</comment>
<keyword evidence="6" id="KW-0413">Isomerase</keyword>
<name>A0A059GAK1_9PROT</name>
<comment type="catalytic activity">
    <reaction evidence="5">
        <text>7-aminomethyl-7-carbaguanosine(34) in tRNA + S-adenosyl-L-methionine = epoxyqueuosine(34) in tRNA + adenine + L-methionine + 2 H(+)</text>
        <dbReference type="Rhea" id="RHEA:32155"/>
        <dbReference type="Rhea" id="RHEA-COMP:10342"/>
        <dbReference type="Rhea" id="RHEA-COMP:18582"/>
        <dbReference type="ChEBI" id="CHEBI:15378"/>
        <dbReference type="ChEBI" id="CHEBI:16708"/>
        <dbReference type="ChEBI" id="CHEBI:57844"/>
        <dbReference type="ChEBI" id="CHEBI:59789"/>
        <dbReference type="ChEBI" id="CHEBI:82833"/>
        <dbReference type="ChEBI" id="CHEBI:194443"/>
        <dbReference type="EC" id="2.4.99.17"/>
    </reaction>
</comment>
<dbReference type="Pfam" id="PF02547">
    <property type="entry name" value="Queuosine_synth"/>
    <property type="match status" value="1"/>
</dbReference>
<evidence type="ECO:0000256" key="1">
    <source>
        <dbReference type="ARBA" id="ARBA00022490"/>
    </source>
</evidence>
<comment type="function">
    <text evidence="5">Transfers and isomerizes the ribose moiety from AdoMet to the 7-aminomethyl group of 7-deazaguanine (preQ1-tRNA) to give epoxyqueuosine (oQ-tRNA).</text>
</comment>
<dbReference type="PANTHER" id="PTHR30307">
    <property type="entry name" value="S-ADENOSYLMETHIONINE:TRNA RIBOSYLTRANSFERASE-ISOMERASE"/>
    <property type="match status" value="1"/>
</dbReference>
<dbReference type="eggNOG" id="COG0809">
    <property type="taxonomic scope" value="Bacteria"/>
</dbReference>
<dbReference type="EC" id="2.4.99.17" evidence="5"/>
<dbReference type="Gene3D" id="2.40.10.240">
    <property type="entry name" value="QueA-like"/>
    <property type="match status" value="1"/>
</dbReference>
<sequence length="354" mass="38240">MTPMNLADFHFDLPERLIALRPADPQDSARLLVVHGDGRLEDATVRDLPRYLTAGDVLVFNDTRVLPAALKGVRPARDEIGADVSCDVNLVERIDDHTWRALARPGKRLKAGDPIHFAEGFRATITQRLDGGEIELAFDQSGPALEQALDAHGGMPLPPYIARRRPADARDRETYQTSFAGDDAASVAAPTAGLHFTPRLLAEIDAAGLARETVRLHVGLGTFKPLEEAQLAANRLHAEWRRLTPETATHLNAARAAGHRCVPVGTTAMRTLESCTTPEGTLAPATGPTDIFLKPGDAVRATDALVTNFHLPGSSLFMLVCALMGTDVMQAAYAHAIASDYRFYSYGDACLLLP</sequence>
<dbReference type="GO" id="GO:0008616">
    <property type="term" value="P:tRNA queuosine(34) biosynthetic process"/>
    <property type="evidence" value="ECO:0007669"/>
    <property type="project" value="UniProtKB-UniRule"/>
</dbReference>
<comment type="caution">
    <text evidence="6">The sequence shown here is derived from an EMBL/GenBank/DDBJ whole genome shotgun (WGS) entry which is preliminary data.</text>
</comment>